<sequence>MPNAGGLTDREAAIDAIIRFVCSLDNGESELCVSAFTEDVVVTLNFCKTDMHYDPSIRRDDVVDVMMKKVGKPLDTNHSTADICCTVTGNSAELTTCVLAQPFQGGEGPSPEFQRSYFFGSHYKTTLVRAGELWRVSTL</sequence>
<dbReference type="Proteomes" id="UP000053328">
    <property type="component" value="Unassembled WGS sequence"/>
</dbReference>
<protein>
    <recommendedName>
        <fullName evidence="1">SnoaL-like domain-containing protein</fullName>
    </recommendedName>
</protein>
<dbReference type="OrthoDB" id="2148716at2759"/>
<dbReference type="AlphaFoldDB" id="A0A0D1Y5A7"/>
<evidence type="ECO:0000259" key="1">
    <source>
        <dbReference type="Pfam" id="PF13577"/>
    </source>
</evidence>
<dbReference type="VEuPathDB" id="FungiDB:PV08_11071"/>
<dbReference type="HOGENOM" id="CLU_106738_1_1_1"/>
<reference evidence="2 3" key="1">
    <citation type="submission" date="2015-01" db="EMBL/GenBank/DDBJ databases">
        <title>The Genome Sequence of Exophiala spinifera CBS89968.</title>
        <authorList>
            <consortium name="The Broad Institute Genomics Platform"/>
            <person name="Cuomo C."/>
            <person name="de Hoog S."/>
            <person name="Gorbushina A."/>
            <person name="Stielow B."/>
            <person name="Teixiera M."/>
            <person name="Abouelleil A."/>
            <person name="Chapman S.B."/>
            <person name="Priest M."/>
            <person name="Young S.K."/>
            <person name="Wortman J."/>
            <person name="Nusbaum C."/>
            <person name="Birren B."/>
        </authorList>
    </citation>
    <scope>NUCLEOTIDE SEQUENCE [LARGE SCALE GENOMIC DNA]</scope>
    <source>
        <strain evidence="2 3">CBS 89968</strain>
    </source>
</reference>
<dbReference type="RefSeq" id="XP_016230327.1">
    <property type="nucleotide sequence ID" value="XM_016385383.1"/>
</dbReference>
<feature type="domain" description="SnoaL-like" evidence="1">
    <location>
        <begin position="7"/>
        <end position="138"/>
    </location>
</feature>
<dbReference type="GeneID" id="27338154"/>
<gene>
    <name evidence="2" type="ORF">PV08_11071</name>
</gene>
<name>A0A0D1Y5A7_9EURO</name>
<dbReference type="Gene3D" id="3.10.450.50">
    <property type="match status" value="1"/>
</dbReference>
<proteinExistence type="predicted"/>
<dbReference type="InterPro" id="IPR032710">
    <property type="entry name" value="NTF2-like_dom_sf"/>
</dbReference>
<evidence type="ECO:0000313" key="3">
    <source>
        <dbReference type="Proteomes" id="UP000053328"/>
    </source>
</evidence>
<organism evidence="2 3">
    <name type="scientific">Exophiala spinifera</name>
    <dbReference type="NCBI Taxonomy" id="91928"/>
    <lineage>
        <taxon>Eukaryota</taxon>
        <taxon>Fungi</taxon>
        <taxon>Dikarya</taxon>
        <taxon>Ascomycota</taxon>
        <taxon>Pezizomycotina</taxon>
        <taxon>Eurotiomycetes</taxon>
        <taxon>Chaetothyriomycetidae</taxon>
        <taxon>Chaetothyriales</taxon>
        <taxon>Herpotrichiellaceae</taxon>
        <taxon>Exophiala</taxon>
    </lineage>
</organism>
<evidence type="ECO:0000313" key="2">
    <source>
        <dbReference type="EMBL" id="KIW10111.1"/>
    </source>
</evidence>
<keyword evidence="3" id="KW-1185">Reference proteome</keyword>
<dbReference type="EMBL" id="KN847500">
    <property type="protein sequence ID" value="KIW10111.1"/>
    <property type="molecule type" value="Genomic_DNA"/>
</dbReference>
<dbReference type="STRING" id="91928.A0A0D1Y5A7"/>
<accession>A0A0D1Y5A7</accession>
<dbReference type="InterPro" id="IPR037401">
    <property type="entry name" value="SnoaL-like"/>
</dbReference>
<dbReference type="SUPFAM" id="SSF54427">
    <property type="entry name" value="NTF2-like"/>
    <property type="match status" value="1"/>
</dbReference>
<dbReference type="Pfam" id="PF13577">
    <property type="entry name" value="SnoaL_4"/>
    <property type="match status" value="1"/>
</dbReference>